<evidence type="ECO:0000313" key="1">
    <source>
        <dbReference type="EnsemblMetazoa" id="PPA45546.1"/>
    </source>
</evidence>
<accession>A0A2A6C4P0</accession>
<reference evidence="1" key="2">
    <citation type="submission" date="2022-06" db="UniProtKB">
        <authorList>
            <consortium name="EnsemblMetazoa"/>
        </authorList>
    </citation>
    <scope>IDENTIFICATION</scope>
    <source>
        <strain evidence="1">PS312</strain>
    </source>
</reference>
<reference evidence="2" key="1">
    <citation type="journal article" date="2008" name="Nat. Genet.">
        <title>The Pristionchus pacificus genome provides a unique perspective on nematode lifestyle and parasitism.</title>
        <authorList>
            <person name="Dieterich C."/>
            <person name="Clifton S.W."/>
            <person name="Schuster L.N."/>
            <person name="Chinwalla A."/>
            <person name="Delehaunty K."/>
            <person name="Dinkelacker I."/>
            <person name="Fulton L."/>
            <person name="Fulton R."/>
            <person name="Godfrey J."/>
            <person name="Minx P."/>
            <person name="Mitreva M."/>
            <person name="Roeseler W."/>
            <person name="Tian H."/>
            <person name="Witte H."/>
            <person name="Yang S.P."/>
            <person name="Wilson R.K."/>
            <person name="Sommer R.J."/>
        </authorList>
    </citation>
    <scope>NUCLEOTIDE SEQUENCE [LARGE SCALE GENOMIC DNA]</scope>
    <source>
        <strain evidence="2">PS312</strain>
    </source>
</reference>
<protein>
    <submittedName>
        <fullName evidence="1">Uncharacterized protein</fullName>
    </submittedName>
</protein>
<proteinExistence type="predicted"/>
<organism evidence="1 2">
    <name type="scientific">Pristionchus pacificus</name>
    <name type="common">Parasitic nematode worm</name>
    <dbReference type="NCBI Taxonomy" id="54126"/>
    <lineage>
        <taxon>Eukaryota</taxon>
        <taxon>Metazoa</taxon>
        <taxon>Ecdysozoa</taxon>
        <taxon>Nematoda</taxon>
        <taxon>Chromadorea</taxon>
        <taxon>Rhabditida</taxon>
        <taxon>Rhabditina</taxon>
        <taxon>Diplogasteromorpha</taxon>
        <taxon>Diplogasteroidea</taxon>
        <taxon>Neodiplogasteridae</taxon>
        <taxon>Pristionchus</taxon>
    </lineage>
</organism>
<keyword evidence="2" id="KW-1185">Reference proteome</keyword>
<evidence type="ECO:0000313" key="2">
    <source>
        <dbReference type="Proteomes" id="UP000005239"/>
    </source>
</evidence>
<dbReference type="AlphaFoldDB" id="A0A2A6C4P0"/>
<dbReference type="Proteomes" id="UP000005239">
    <property type="component" value="Unassembled WGS sequence"/>
</dbReference>
<accession>A0A8R1V4A3</accession>
<sequence length="82" mass="9788">MDGERKREREREITIQRERESNESVKREEDINVMREGMEQRITDTELRQRVGSVETMDNGYCRTNQLEYDEGLPKIIIGKNV</sequence>
<dbReference type="EnsemblMetazoa" id="PPA45546.1">
    <property type="protein sequence ID" value="PPA45546.1"/>
    <property type="gene ID" value="WBGene00283915"/>
</dbReference>
<gene>
    <name evidence="1" type="primary">WBGene00283915</name>
</gene>
<name>A0A2A6C4P0_PRIPA</name>